<keyword evidence="1" id="KW-0472">Membrane</keyword>
<sequence>MKNLLSKILIFIVGILIGSIITFNTLGLILGNILYQELSDPKLNINLTGIINHSQDLTNINTLEQTLPNAQKIVLPTTYNDKQNLTGTFINNNSTKTVILIHGLYQNRSMSINYIDTYARLGFNVLLIDLRGHGESGGTITWGQTEIKDIDTWCNYLRSTMHQNTIGIHGVSLGGAFALLHSGLSTQSADFYVEDSSYSDLKSLYYSHLHNMIQLPTNSKILDILWMYSQVCMYWHTGATLDMLSPRMAVQKATVPILFLHGDADTLIPPATLSDLYNNCNSPKEIHMFKNSIHAQGITDYPEEYNQVIHDFLLKNNLLQ</sequence>
<dbReference type="InterPro" id="IPR029058">
    <property type="entry name" value="AB_hydrolase_fold"/>
</dbReference>
<organism evidence="3 4">
    <name type="scientific">Megamonas hypermegale</name>
    <dbReference type="NCBI Taxonomy" id="158847"/>
    <lineage>
        <taxon>Bacteria</taxon>
        <taxon>Bacillati</taxon>
        <taxon>Bacillota</taxon>
        <taxon>Negativicutes</taxon>
        <taxon>Selenomonadales</taxon>
        <taxon>Selenomonadaceae</taxon>
        <taxon>Megamonas</taxon>
    </lineage>
</organism>
<dbReference type="Gene3D" id="3.40.50.1820">
    <property type="entry name" value="alpha/beta hydrolase"/>
    <property type="match status" value="1"/>
</dbReference>
<dbReference type="PANTHER" id="PTHR43358">
    <property type="entry name" value="ALPHA/BETA-HYDROLASE"/>
    <property type="match status" value="1"/>
</dbReference>
<dbReference type="SUPFAM" id="SSF53474">
    <property type="entry name" value="alpha/beta-Hydrolases"/>
    <property type="match status" value="1"/>
</dbReference>
<name>A0A239U161_9FIRM</name>
<accession>A0A239U161</accession>
<evidence type="ECO:0000313" key="4">
    <source>
        <dbReference type="Proteomes" id="UP000215383"/>
    </source>
</evidence>
<evidence type="ECO:0000259" key="2">
    <source>
        <dbReference type="Pfam" id="PF00561"/>
    </source>
</evidence>
<dbReference type="Pfam" id="PF00561">
    <property type="entry name" value="Abhydrolase_1"/>
    <property type="match status" value="1"/>
</dbReference>
<dbReference type="Proteomes" id="UP000215383">
    <property type="component" value="Chromosome 1"/>
</dbReference>
<feature type="domain" description="AB hydrolase-1" evidence="2">
    <location>
        <begin position="97"/>
        <end position="179"/>
    </location>
</feature>
<protein>
    <submittedName>
        <fullName evidence="3">Acetoin dehydrogenase E2 subunit dihydrolipoyllysine-residue acetyltransferase</fullName>
    </submittedName>
</protein>
<keyword evidence="1" id="KW-0812">Transmembrane</keyword>
<dbReference type="InterPro" id="IPR000073">
    <property type="entry name" value="AB_hydrolase_1"/>
</dbReference>
<evidence type="ECO:0000313" key="3">
    <source>
        <dbReference type="EMBL" id="SNV02814.1"/>
    </source>
</evidence>
<dbReference type="InterPro" id="IPR052920">
    <property type="entry name" value="DNA-binding_regulatory"/>
</dbReference>
<dbReference type="GO" id="GO:0016740">
    <property type="term" value="F:transferase activity"/>
    <property type="evidence" value="ECO:0007669"/>
    <property type="project" value="UniProtKB-KW"/>
</dbReference>
<keyword evidence="1" id="KW-1133">Transmembrane helix</keyword>
<reference evidence="3 4" key="1">
    <citation type="submission" date="2017-06" db="EMBL/GenBank/DDBJ databases">
        <authorList>
            <consortium name="Pathogen Informatics"/>
        </authorList>
    </citation>
    <scope>NUCLEOTIDE SEQUENCE [LARGE SCALE GENOMIC DNA]</scope>
    <source>
        <strain evidence="3 4">NCTC10570</strain>
    </source>
</reference>
<proteinExistence type="predicted"/>
<dbReference type="EMBL" id="LT906446">
    <property type="protein sequence ID" value="SNV02814.1"/>
    <property type="molecule type" value="Genomic_DNA"/>
</dbReference>
<feature type="transmembrane region" description="Helical" evidence="1">
    <location>
        <begin position="9"/>
        <end position="35"/>
    </location>
</feature>
<gene>
    <name evidence="3" type="ORF">SAMEA4364220_01679</name>
</gene>
<dbReference type="AlphaFoldDB" id="A0A239U161"/>
<dbReference type="PANTHER" id="PTHR43358:SF4">
    <property type="entry name" value="ALPHA_BETA HYDROLASE FOLD-1 DOMAIN-CONTAINING PROTEIN"/>
    <property type="match status" value="1"/>
</dbReference>
<keyword evidence="4" id="KW-1185">Reference proteome</keyword>
<keyword evidence="3" id="KW-0808">Transferase</keyword>
<dbReference type="GeneID" id="78507672"/>
<evidence type="ECO:0000256" key="1">
    <source>
        <dbReference type="SAM" id="Phobius"/>
    </source>
</evidence>
<dbReference type="RefSeq" id="WP_027890202.1">
    <property type="nucleotide sequence ID" value="NZ_CALXYH010000016.1"/>
</dbReference>
<dbReference type="eggNOG" id="COG1073">
    <property type="taxonomic scope" value="Bacteria"/>
</dbReference>